<dbReference type="OrthoDB" id="10263265at2759"/>
<comment type="caution">
    <text evidence="2">The sequence shown here is derived from an EMBL/GenBank/DDBJ whole genome shotgun (WGS) entry which is preliminary data.</text>
</comment>
<evidence type="ECO:0000259" key="1">
    <source>
        <dbReference type="Pfam" id="PF11793"/>
    </source>
</evidence>
<organism evidence="2 3">
    <name type="scientific">Vanilla planifolia</name>
    <name type="common">Vanilla</name>
    <dbReference type="NCBI Taxonomy" id="51239"/>
    <lineage>
        <taxon>Eukaryota</taxon>
        <taxon>Viridiplantae</taxon>
        <taxon>Streptophyta</taxon>
        <taxon>Embryophyta</taxon>
        <taxon>Tracheophyta</taxon>
        <taxon>Spermatophyta</taxon>
        <taxon>Magnoliopsida</taxon>
        <taxon>Liliopsida</taxon>
        <taxon>Asparagales</taxon>
        <taxon>Orchidaceae</taxon>
        <taxon>Vanilloideae</taxon>
        <taxon>Vanilleae</taxon>
        <taxon>Vanilla</taxon>
    </lineage>
</organism>
<dbReference type="EMBL" id="JADCNM010000001">
    <property type="protein sequence ID" value="KAG0503260.1"/>
    <property type="molecule type" value="Genomic_DNA"/>
</dbReference>
<sequence length="192" mass="21276">CRFLGPEVATGIILKQWKRNGGKWSNDRPFIENLSLLLETKLHGPPKDCGAEDNQIECGICYAQYLPLVDDLGNNSRTTPDYTCNNPCCSRAFHTICLRDWLCSITTTRQSFDVLFGNCPYCLDVVAVTTNCQLPCEATCNEEGRKSFSFDGEPLLAGEVLIEHSVSSSVSRDLGFIVGFCSIVSWSCLTEQ</sequence>
<proteinExistence type="predicted"/>
<dbReference type="SMART" id="SM01197">
    <property type="entry name" value="FANCL_C"/>
    <property type="match status" value="1"/>
</dbReference>
<dbReference type="Proteomes" id="UP000639772">
    <property type="component" value="Chromosome 1"/>
</dbReference>
<dbReference type="Pfam" id="PF11793">
    <property type="entry name" value="FANCL_C"/>
    <property type="match status" value="1"/>
</dbReference>
<dbReference type="PANTHER" id="PTHR13206">
    <property type="entry name" value="UBIQUITIN LIGASE PROTEIN PHF9 FANCONI ANEMIA GROUP L PROTEIN"/>
    <property type="match status" value="1"/>
</dbReference>
<protein>
    <recommendedName>
        <fullName evidence="1">FANCL C-terminal domain-containing protein</fullName>
    </recommendedName>
</protein>
<dbReference type="GO" id="GO:0006513">
    <property type="term" value="P:protein monoubiquitination"/>
    <property type="evidence" value="ECO:0007669"/>
    <property type="project" value="TreeGrafter"/>
</dbReference>
<gene>
    <name evidence="2" type="ORF">HPP92_003332</name>
</gene>
<evidence type="ECO:0000313" key="2">
    <source>
        <dbReference type="EMBL" id="KAG0503260.1"/>
    </source>
</evidence>
<accession>A0A835VN68</accession>
<dbReference type="InterPro" id="IPR026850">
    <property type="entry name" value="FANCL_C"/>
</dbReference>
<dbReference type="SUPFAM" id="SSF57850">
    <property type="entry name" value="RING/U-box"/>
    <property type="match status" value="1"/>
</dbReference>
<dbReference type="InterPro" id="IPR026848">
    <property type="entry name" value="Fancl"/>
</dbReference>
<feature type="non-terminal residue" evidence="2">
    <location>
        <position position="192"/>
    </location>
</feature>
<evidence type="ECO:0000313" key="3">
    <source>
        <dbReference type="Proteomes" id="UP000639772"/>
    </source>
</evidence>
<dbReference type="AlphaFoldDB" id="A0A835VN68"/>
<dbReference type="GO" id="GO:0036297">
    <property type="term" value="P:interstrand cross-link repair"/>
    <property type="evidence" value="ECO:0007669"/>
    <property type="project" value="InterPro"/>
</dbReference>
<dbReference type="PANTHER" id="PTHR13206:SF0">
    <property type="entry name" value="E3 UBIQUITIN-PROTEIN LIGASE FANCL"/>
    <property type="match status" value="1"/>
</dbReference>
<reference evidence="2 3" key="1">
    <citation type="journal article" date="2020" name="Nat. Food">
        <title>A phased Vanilla planifolia genome enables genetic improvement of flavour and production.</title>
        <authorList>
            <person name="Hasing T."/>
            <person name="Tang H."/>
            <person name="Brym M."/>
            <person name="Khazi F."/>
            <person name="Huang T."/>
            <person name="Chambers A.H."/>
        </authorList>
    </citation>
    <scope>NUCLEOTIDE SEQUENCE [LARGE SCALE GENOMIC DNA]</scope>
    <source>
        <tissue evidence="2">Leaf</tissue>
    </source>
</reference>
<dbReference type="GO" id="GO:0061630">
    <property type="term" value="F:ubiquitin protein ligase activity"/>
    <property type="evidence" value="ECO:0007669"/>
    <property type="project" value="TreeGrafter"/>
</dbReference>
<dbReference type="InterPro" id="IPR013083">
    <property type="entry name" value="Znf_RING/FYVE/PHD"/>
</dbReference>
<feature type="domain" description="FANCL C-terminal" evidence="1">
    <location>
        <begin position="55"/>
        <end position="129"/>
    </location>
</feature>
<dbReference type="GO" id="GO:0043240">
    <property type="term" value="C:Fanconi anaemia nuclear complex"/>
    <property type="evidence" value="ECO:0007669"/>
    <property type="project" value="InterPro"/>
</dbReference>
<name>A0A835VN68_VANPL</name>
<dbReference type="Gene3D" id="3.30.40.10">
    <property type="entry name" value="Zinc/RING finger domain, C3HC4 (zinc finger)"/>
    <property type="match status" value="1"/>
</dbReference>